<evidence type="ECO:0000313" key="4">
    <source>
        <dbReference type="EMBL" id="RHY32722.1"/>
    </source>
</evidence>
<dbReference type="VEuPathDB" id="FungiDB:H310_04659"/>
<feature type="repeat" description="TPR" evidence="1">
    <location>
        <begin position="472"/>
        <end position="505"/>
    </location>
</feature>
<dbReference type="AlphaFoldDB" id="A0A418B3R7"/>
<dbReference type="Pfam" id="PF13432">
    <property type="entry name" value="TPR_16"/>
    <property type="match status" value="1"/>
</dbReference>
<dbReference type="Proteomes" id="UP000285060">
    <property type="component" value="Unassembled WGS sequence"/>
</dbReference>
<dbReference type="EMBL" id="QUSY01000117">
    <property type="protein sequence ID" value="RHY32722.1"/>
    <property type="molecule type" value="Genomic_DNA"/>
</dbReference>
<dbReference type="SUPFAM" id="SSF48403">
    <property type="entry name" value="Ankyrin repeat"/>
    <property type="match status" value="1"/>
</dbReference>
<comment type="caution">
    <text evidence="4">The sequence shown here is derived from an EMBL/GenBank/DDBJ whole genome shotgun (WGS) entry which is preliminary data.</text>
</comment>
<dbReference type="Gene3D" id="1.25.40.20">
    <property type="entry name" value="Ankyrin repeat-containing domain"/>
    <property type="match status" value="1"/>
</dbReference>
<feature type="coiled-coil region" evidence="2">
    <location>
        <begin position="239"/>
        <end position="266"/>
    </location>
</feature>
<sequence>MASMIKKSEVIRLAEGCRWPELRALIEKDPKAAQERDRFGMIPLHWACTDPNTPQDLLMLLLKAYPAGARVLNSGKMLPLHIAIKAQASIEWLQALLANYPDAAIALTPTNEDVVTLAKKYRLPPISINLLEEMRDHVQKSGHRPGSHTTDEEAEASGSLSSISTSSIKLFTSQRGVYAPIGSSRAQHPVPMSQPPYPLYAFQPAQEQLVPSSQQPSLRGMNYGHQLAPFAEPSKDSVIQDMNLQVQLLQQQVTKLLEEKQQVEDALLITRRQTAGRSSSTADEVAQVQSAAHDIPQPEPEQCRAVHADYFRPSWEEASPEFRDSRFTLDDRDTFFDKYVAPVATRQPALLAPSSSQLEEVSEADESDVGRTTIADDSEVQQYEQQHTEKDGNISPEDEHDDDNQEVDTLLALGVDMLQQGCASGAVAAFERAVELMPKDPLLHSYLACYADEDVDRAISAIERSLELEPSAANWTLLGKILFEKGDHDKAIEAYQRSLEMQKRVG</sequence>
<evidence type="ECO:0000313" key="5">
    <source>
        <dbReference type="Proteomes" id="UP000285060"/>
    </source>
</evidence>
<dbReference type="GO" id="GO:0043130">
    <property type="term" value="F:ubiquitin binding"/>
    <property type="evidence" value="ECO:0007669"/>
    <property type="project" value="TreeGrafter"/>
</dbReference>
<feature type="region of interest" description="Disordered" evidence="3">
    <location>
        <begin position="137"/>
        <end position="161"/>
    </location>
</feature>
<evidence type="ECO:0000256" key="2">
    <source>
        <dbReference type="SAM" id="Coils"/>
    </source>
</evidence>
<keyword evidence="5" id="KW-1185">Reference proteome</keyword>
<reference evidence="4 5" key="1">
    <citation type="submission" date="2018-08" db="EMBL/GenBank/DDBJ databases">
        <title>Aphanomyces genome sequencing and annotation.</title>
        <authorList>
            <person name="Minardi D."/>
            <person name="Oidtmann B."/>
            <person name="Van Der Giezen M."/>
            <person name="Studholme D.J."/>
        </authorList>
    </citation>
    <scope>NUCLEOTIDE SEQUENCE [LARGE SCALE GENOMIC DNA]</scope>
    <source>
        <strain evidence="4 5">NJM0002</strain>
    </source>
</reference>
<dbReference type="PANTHER" id="PTHR47794">
    <property type="entry name" value="VACUOLAR PROTEIN SORTING-ASSOCIATED PROTEIN 27"/>
    <property type="match status" value="1"/>
</dbReference>
<accession>A0A418B3R7</accession>
<dbReference type="PROSITE" id="PS50005">
    <property type="entry name" value="TPR"/>
    <property type="match status" value="2"/>
</dbReference>
<dbReference type="PANTHER" id="PTHR47794:SF1">
    <property type="entry name" value="VACUOLAR PROTEIN SORTING-ASSOCIATED PROTEIN 27"/>
    <property type="match status" value="1"/>
</dbReference>
<dbReference type="InterPro" id="IPR011990">
    <property type="entry name" value="TPR-like_helical_dom_sf"/>
</dbReference>
<dbReference type="Gene3D" id="1.25.40.10">
    <property type="entry name" value="Tetratricopeptide repeat domain"/>
    <property type="match status" value="1"/>
</dbReference>
<proteinExistence type="predicted"/>
<feature type="compositionally biased region" description="Polar residues" evidence="3">
    <location>
        <begin position="274"/>
        <end position="290"/>
    </location>
</feature>
<dbReference type="InterPro" id="IPR036770">
    <property type="entry name" value="Ankyrin_rpt-contain_sf"/>
</dbReference>
<evidence type="ECO:0000256" key="1">
    <source>
        <dbReference type="PROSITE-ProRule" id="PRU00339"/>
    </source>
</evidence>
<feature type="region of interest" description="Disordered" evidence="3">
    <location>
        <begin position="351"/>
        <end position="404"/>
    </location>
</feature>
<feature type="region of interest" description="Disordered" evidence="3">
    <location>
        <begin position="274"/>
        <end position="296"/>
    </location>
</feature>
<dbReference type="SMART" id="SM00028">
    <property type="entry name" value="TPR"/>
    <property type="match status" value="2"/>
</dbReference>
<dbReference type="GO" id="GO:0006623">
    <property type="term" value="P:protein targeting to vacuole"/>
    <property type="evidence" value="ECO:0007669"/>
    <property type="project" value="TreeGrafter"/>
</dbReference>
<organism evidence="4 5">
    <name type="scientific">Aphanomyces invadans</name>
    <dbReference type="NCBI Taxonomy" id="157072"/>
    <lineage>
        <taxon>Eukaryota</taxon>
        <taxon>Sar</taxon>
        <taxon>Stramenopiles</taxon>
        <taxon>Oomycota</taxon>
        <taxon>Saprolegniomycetes</taxon>
        <taxon>Saprolegniales</taxon>
        <taxon>Verrucalvaceae</taxon>
        <taxon>Aphanomyces</taxon>
    </lineage>
</organism>
<dbReference type="InterPro" id="IPR019734">
    <property type="entry name" value="TPR_rpt"/>
</dbReference>
<evidence type="ECO:0000256" key="3">
    <source>
        <dbReference type="SAM" id="MobiDB-lite"/>
    </source>
</evidence>
<name>A0A418B3R7_9STRA</name>
<gene>
    <name evidence="4" type="ORF">DYB32_002304</name>
</gene>
<dbReference type="SUPFAM" id="SSF48452">
    <property type="entry name" value="TPR-like"/>
    <property type="match status" value="1"/>
</dbReference>
<protein>
    <submittedName>
        <fullName evidence="4">Uncharacterized protein</fullName>
    </submittedName>
</protein>
<feature type="repeat" description="TPR" evidence="1">
    <location>
        <begin position="407"/>
        <end position="440"/>
    </location>
</feature>
<keyword evidence="2" id="KW-0175">Coiled coil</keyword>
<dbReference type="GO" id="GO:0032266">
    <property type="term" value="F:phosphatidylinositol-3-phosphate binding"/>
    <property type="evidence" value="ECO:0007669"/>
    <property type="project" value="TreeGrafter"/>
</dbReference>
<dbReference type="GO" id="GO:0043328">
    <property type="term" value="P:protein transport to vacuole involved in ubiquitin-dependent protein catabolic process via the multivesicular body sorting pathway"/>
    <property type="evidence" value="ECO:0007669"/>
    <property type="project" value="TreeGrafter"/>
</dbReference>
<dbReference type="GO" id="GO:0033565">
    <property type="term" value="C:ESCRT-0 complex"/>
    <property type="evidence" value="ECO:0007669"/>
    <property type="project" value="TreeGrafter"/>
</dbReference>
<keyword evidence="1" id="KW-0802">TPR repeat</keyword>